<evidence type="ECO:0000256" key="1">
    <source>
        <dbReference type="ARBA" id="ARBA00022729"/>
    </source>
</evidence>
<dbReference type="InterPro" id="IPR039424">
    <property type="entry name" value="SBP_5"/>
</dbReference>
<dbReference type="GO" id="GO:0015833">
    <property type="term" value="P:peptide transport"/>
    <property type="evidence" value="ECO:0007669"/>
    <property type="project" value="TreeGrafter"/>
</dbReference>
<dbReference type="Gene3D" id="3.10.105.10">
    <property type="entry name" value="Dipeptide-binding Protein, Domain 3"/>
    <property type="match status" value="1"/>
</dbReference>
<sequence length="158" mass="17545">MVKGYLGMVGIKLNVKAVDQKSVDALIKDGKFQLALNGHGSFGGDPVLLARFVSKDVNIGSTPSVTAQGGKQWSNREFDKVFEEQLKDLNSASRYKKVGRLQQIIAEELPTLTLYYRKITFAYDPDKLNGWFFTKDGVAIAVPTAQNKLVYIRGTWGK</sequence>
<organism evidence="2">
    <name type="scientific">bioreactor metagenome</name>
    <dbReference type="NCBI Taxonomy" id="1076179"/>
    <lineage>
        <taxon>unclassified sequences</taxon>
        <taxon>metagenomes</taxon>
        <taxon>ecological metagenomes</taxon>
    </lineage>
</organism>
<dbReference type="AlphaFoldDB" id="A0A645HEG4"/>
<dbReference type="SUPFAM" id="SSF53850">
    <property type="entry name" value="Periplasmic binding protein-like II"/>
    <property type="match status" value="1"/>
</dbReference>
<dbReference type="Gene3D" id="3.40.190.10">
    <property type="entry name" value="Periplasmic binding protein-like II"/>
    <property type="match status" value="1"/>
</dbReference>
<dbReference type="GO" id="GO:1904680">
    <property type="term" value="F:peptide transmembrane transporter activity"/>
    <property type="evidence" value="ECO:0007669"/>
    <property type="project" value="TreeGrafter"/>
</dbReference>
<gene>
    <name evidence="2" type="ORF">SDC9_184945</name>
</gene>
<evidence type="ECO:0000313" key="2">
    <source>
        <dbReference type="EMBL" id="MPN37427.1"/>
    </source>
</evidence>
<dbReference type="EMBL" id="VSSQ01092077">
    <property type="protein sequence ID" value="MPN37427.1"/>
    <property type="molecule type" value="Genomic_DNA"/>
</dbReference>
<dbReference type="PANTHER" id="PTHR30290:SF64">
    <property type="entry name" value="ABC TRANSPORTER PERIPLASMIC BINDING PROTEIN"/>
    <property type="match status" value="1"/>
</dbReference>
<name>A0A645HEG4_9ZZZZ</name>
<evidence type="ECO:0008006" key="3">
    <source>
        <dbReference type="Google" id="ProtNLM"/>
    </source>
</evidence>
<dbReference type="PANTHER" id="PTHR30290">
    <property type="entry name" value="PERIPLASMIC BINDING COMPONENT OF ABC TRANSPORTER"/>
    <property type="match status" value="1"/>
</dbReference>
<reference evidence="2" key="1">
    <citation type="submission" date="2019-08" db="EMBL/GenBank/DDBJ databases">
        <authorList>
            <person name="Kucharzyk K."/>
            <person name="Murdoch R.W."/>
            <person name="Higgins S."/>
            <person name="Loffler F."/>
        </authorList>
    </citation>
    <scope>NUCLEOTIDE SEQUENCE</scope>
</reference>
<protein>
    <recommendedName>
        <fullName evidence="3">Solute-binding protein family 5 domain-containing protein</fullName>
    </recommendedName>
</protein>
<proteinExistence type="predicted"/>
<keyword evidence="1" id="KW-0732">Signal</keyword>
<accession>A0A645HEG4</accession>
<comment type="caution">
    <text evidence="2">The sequence shown here is derived from an EMBL/GenBank/DDBJ whole genome shotgun (WGS) entry which is preliminary data.</text>
</comment>